<sequence length="416" mass="44762">MGDGTPEGAARFAVVPFFVATVVLTYLVARRLELTRPAAVLTGALVLASPLAFTLGRQVYLDNIGLPWLLLAFLLALNRRKALWHHVGAGIFFALAVLSKETFAVAGPALLAALLNQRAWSNRSFSVVGFVVVGGLVLAFYPLMALLAWELLPGPEHVSLYEALVHQLVGREGSGSVWDSGSARAELVRGWLHYDAVLLVGGLVAGLACATRRRTAWLPVALAGFALPVLVSEGYLPAMFVVGSLPFLALAVGAVVDRIGARMLSGQPGPGGARPRAAGLAGLCVVVLALPAAQWAERHTDLLHRDANADRAAAVRWVAAQVPEEDTLLVPYAAWVELAERRRDGPWETIALEKADLDPEFREVHPRGWREVEWVVLGPDSRRTVDRLELSTVLQALAHAEVAFTAGQWTVHRVQG</sequence>
<feature type="transmembrane region" description="Helical" evidence="8">
    <location>
        <begin position="89"/>
        <end position="115"/>
    </location>
</feature>
<comment type="caution">
    <text evidence="10">The sequence shown here is derived from an EMBL/GenBank/DDBJ whole genome shotgun (WGS) entry which is preliminary data.</text>
</comment>
<dbReference type="InterPro" id="IPR050297">
    <property type="entry name" value="LipidA_mod_glycosyltrf_83"/>
</dbReference>
<evidence type="ECO:0000256" key="6">
    <source>
        <dbReference type="ARBA" id="ARBA00022989"/>
    </source>
</evidence>
<reference evidence="10 11" key="1">
    <citation type="submission" date="2015-12" db="EMBL/GenBank/DDBJ databases">
        <authorList>
            <person name="Shamseldin A."/>
            <person name="Moawad H."/>
            <person name="Abd El-Rahim W.M."/>
            <person name="Sadowsky M.J."/>
        </authorList>
    </citation>
    <scope>NUCLEOTIDE SEQUENCE [LARGE SCALE GENOMIC DNA]</scope>
    <source>
        <strain evidence="10 11">S43</strain>
    </source>
</reference>
<evidence type="ECO:0000256" key="4">
    <source>
        <dbReference type="ARBA" id="ARBA00022679"/>
    </source>
</evidence>
<comment type="subcellular location">
    <subcellularLocation>
        <location evidence="1">Cell membrane</location>
        <topology evidence="1">Multi-pass membrane protein</topology>
    </subcellularLocation>
</comment>
<dbReference type="EMBL" id="LOMZ01000001">
    <property type="protein sequence ID" value="PLC13197.1"/>
    <property type="molecule type" value="Genomic_DNA"/>
</dbReference>
<organism evidence="10 11">
    <name type="scientific">Kocuria flava</name>
    <dbReference type="NCBI Taxonomy" id="446860"/>
    <lineage>
        <taxon>Bacteria</taxon>
        <taxon>Bacillati</taxon>
        <taxon>Actinomycetota</taxon>
        <taxon>Actinomycetes</taxon>
        <taxon>Micrococcales</taxon>
        <taxon>Micrococcaceae</taxon>
        <taxon>Kocuria</taxon>
    </lineage>
</organism>
<proteinExistence type="predicted"/>
<feature type="transmembrane region" description="Helical" evidence="8">
    <location>
        <begin position="216"/>
        <end position="232"/>
    </location>
</feature>
<evidence type="ECO:0000259" key="9">
    <source>
        <dbReference type="Pfam" id="PF13231"/>
    </source>
</evidence>
<feature type="transmembrane region" description="Helical" evidence="8">
    <location>
        <begin position="277"/>
        <end position="296"/>
    </location>
</feature>
<protein>
    <recommendedName>
        <fullName evidence="9">Glycosyltransferase RgtA/B/C/D-like domain-containing protein</fullName>
    </recommendedName>
</protein>
<dbReference type="RefSeq" id="WP_180814709.1">
    <property type="nucleotide sequence ID" value="NZ_LOMZ01000001.1"/>
</dbReference>
<evidence type="ECO:0000256" key="7">
    <source>
        <dbReference type="ARBA" id="ARBA00023136"/>
    </source>
</evidence>
<accession>A0A2N4T4P3</accession>
<dbReference type="PANTHER" id="PTHR33908">
    <property type="entry name" value="MANNOSYLTRANSFERASE YKCB-RELATED"/>
    <property type="match status" value="1"/>
</dbReference>
<dbReference type="GO" id="GO:0005886">
    <property type="term" value="C:plasma membrane"/>
    <property type="evidence" value="ECO:0007669"/>
    <property type="project" value="UniProtKB-SubCell"/>
</dbReference>
<keyword evidence="3" id="KW-0328">Glycosyltransferase</keyword>
<dbReference type="PANTHER" id="PTHR33908:SF11">
    <property type="entry name" value="MEMBRANE PROTEIN"/>
    <property type="match status" value="1"/>
</dbReference>
<feature type="transmembrane region" description="Helical" evidence="8">
    <location>
        <begin position="238"/>
        <end position="256"/>
    </location>
</feature>
<keyword evidence="4" id="KW-0808">Transferase</keyword>
<evidence type="ECO:0000256" key="2">
    <source>
        <dbReference type="ARBA" id="ARBA00022475"/>
    </source>
</evidence>
<feature type="transmembrane region" description="Helical" evidence="8">
    <location>
        <begin position="35"/>
        <end position="53"/>
    </location>
</feature>
<gene>
    <name evidence="10" type="ORF">AUQ48_14470</name>
</gene>
<evidence type="ECO:0000256" key="5">
    <source>
        <dbReference type="ARBA" id="ARBA00022692"/>
    </source>
</evidence>
<feature type="domain" description="Glycosyltransferase RgtA/B/C/D-like" evidence="9">
    <location>
        <begin position="7"/>
        <end position="132"/>
    </location>
</feature>
<dbReference type="GO" id="GO:0016763">
    <property type="term" value="F:pentosyltransferase activity"/>
    <property type="evidence" value="ECO:0007669"/>
    <property type="project" value="TreeGrafter"/>
</dbReference>
<feature type="transmembrane region" description="Helical" evidence="8">
    <location>
        <begin position="12"/>
        <end position="29"/>
    </location>
</feature>
<dbReference type="Pfam" id="PF13231">
    <property type="entry name" value="PMT_2"/>
    <property type="match status" value="1"/>
</dbReference>
<feature type="transmembrane region" description="Helical" evidence="8">
    <location>
        <begin position="127"/>
        <end position="149"/>
    </location>
</feature>
<evidence type="ECO:0000256" key="1">
    <source>
        <dbReference type="ARBA" id="ARBA00004651"/>
    </source>
</evidence>
<dbReference type="GO" id="GO:0009103">
    <property type="term" value="P:lipopolysaccharide biosynthetic process"/>
    <property type="evidence" value="ECO:0007669"/>
    <property type="project" value="UniProtKB-ARBA"/>
</dbReference>
<keyword evidence="6 8" id="KW-1133">Transmembrane helix</keyword>
<evidence type="ECO:0000313" key="11">
    <source>
        <dbReference type="Proteomes" id="UP000234632"/>
    </source>
</evidence>
<feature type="transmembrane region" description="Helical" evidence="8">
    <location>
        <begin position="191"/>
        <end position="209"/>
    </location>
</feature>
<evidence type="ECO:0000313" key="10">
    <source>
        <dbReference type="EMBL" id="PLC13197.1"/>
    </source>
</evidence>
<keyword evidence="7 8" id="KW-0472">Membrane</keyword>
<keyword evidence="5 8" id="KW-0812">Transmembrane</keyword>
<evidence type="ECO:0000256" key="8">
    <source>
        <dbReference type="SAM" id="Phobius"/>
    </source>
</evidence>
<dbReference type="AlphaFoldDB" id="A0A2N4T4P3"/>
<keyword evidence="2" id="KW-1003">Cell membrane</keyword>
<evidence type="ECO:0000256" key="3">
    <source>
        <dbReference type="ARBA" id="ARBA00022676"/>
    </source>
</evidence>
<dbReference type="Proteomes" id="UP000234632">
    <property type="component" value="Unassembled WGS sequence"/>
</dbReference>
<dbReference type="InterPro" id="IPR038731">
    <property type="entry name" value="RgtA/B/C-like"/>
</dbReference>
<name>A0A2N4T4P3_9MICC</name>